<proteinExistence type="predicted"/>
<dbReference type="HOGENOM" id="CLU_029443_0_0_3"/>
<dbReference type="EMBL" id="CM002803">
    <property type="protein sequence ID" value="KEI68835.1"/>
    <property type="molecule type" value="Genomic_DNA"/>
</dbReference>
<keyword evidence="1" id="KW-1133">Transmembrane helix</keyword>
<dbReference type="PANTHER" id="PTHR36109:SF2">
    <property type="entry name" value="MEMBRANE PROTEIN"/>
    <property type="match status" value="1"/>
</dbReference>
<dbReference type="eggNOG" id="COG3861">
    <property type="taxonomic scope" value="Bacteria"/>
</dbReference>
<keyword evidence="1" id="KW-0812">Transmembrane</keyword>
<sequence length="374" mass="40271">MLKLQTQTNKIFSRNNIMVISQSNSVATKNRRAVGVFPNRSTAEEALYALRDSGFPMNQISVMTKDAIHEDNIAGADISDSVSENHVANRVDNKAEEGAALGVTTGGVLGGLTGLLVGLGSVAIPGIGPIMLAGAAATAIATTLAGTAIGVATGGLLGGLIGLGIPEADAKIYNDCIGRGEYLVIVDGNEADLARAHQILQTHNIREYRVYDAPGLASMSPEHLNRDITFPNSDHSLHTNGNKRAMGVFSNPQDTEQAITDLRSTGFPLTQIRLVSHQPKRQEFADIEMIDRFDGMGDGIPTEQTKIYNDRLNRGDSVVVISGTKDEVQRAAPIFRNHKIEQWHIYDQAEVPVIETRPTKPLTSLGRDRTNFPV</sequence>
<organism evidence="2 3">
    <name type="scientific">Planktothrix agardhii (strain NIVA-CYA 126/8)</name>
    <dbReference type="NCBI Taxonomy" id="388467"/>
    <lineage>
        <taxon>Bacteria</taxon>
        <taxon>Bacillati</taxon>
        <taxon>Cyanobacteriota</taxon>
        <taxon>Cyanophyceae</taxon>
        <taxon>Oscillatoriophycideae</taxon>
        <taxon>Oscillatoriales</taxon>
        <taxon>Microcoleaceae</taxon>
        <taxon>Planktothrix</taxon>
    </lineage>
</organism>
<evidence type="ECO:0000313" key="2">
    <source>
        <dbReference type="EMBL" id="KEI68835.1"/>
    </source>
</evidence>
<evidence type="ECO:0000256" key="1">
    <source>
        <dbReference type="SAM" id="Phobius"/>
    </source>
</evidence>
<reference evidence="2 3" key="1">
    <citation type="journal article" date="2014" name="Appl. Environ. Microbiol.">
        <title>Elucidation of insertion elements encoded on plasmids and in vitro construction of shuttle vectors from the toxic cyanobacterium Planktothrix.</title>
        <authorList>
            <person name="Christiansen G."/>
            <person name="Goesmann A."/>
            <person name="Kurmayer R."/>
        </authorList>
    </citation>
    <scope>NUCLEOTIDE SEQUENCE [LARGE SCALE GENOMIC DNA]</scope>
    <source>
        <strain evidence="2 3">NIVA-CYA 126/8</strain>
    </source>
</reference>
<keyword evidence="3" id="KW-1185">Reference proteome</keyword>
<feature type="transmembrane region" description="Helical" evidence="1">
    <location>
        <begin position="130"/>
        <end position="163"/>
    </location>
</feature>
<dbReference type="PANTHER" id="PTHR36109">
    <property type="entry name" value="MEMBRANE PROTEIN-RELATED"/>
    <property type="match status" value="1"/>
</dbReference>
<keyword evidence="1" id="KW-0472">Membrane</keyword>
<protein>
    <recommendedName>
        <fullName evidence="4">Signal transduction histidine kinase LytS</fullName>
    </recommendedName>
</protein>
<dbReference type="Proteomes" id="UP000027395">
    <property type="component" value="Chromosome"/>
</dbReference>
<feature type="transmembrane region" description="Helical" evidence="1">
    <location>
        <begin position="99"/>
        <end position="124"/>
    </location>
</feature>
<dbReference type="PATRIC" id="fig|388467.6.peg.4074"/>
<accession>A0A073CXW4</accession>
<evidence type="ECO:0008006" key="4">
    <source>
        <dbReference type="Google" id="ProtNLM"/>
    </source>
</evidence>
<dbReference type="STRING" id="388467.A19Y_4133"/>
<evidence type="ECO:0000313" key="3">
    <source>
        <dbReference type="Proteomes" id="UP000027395"/>
    </source>
</evidence>
<dbReference type="InterPro" id="IPR052948">
    <property type="entry name" value="Low_temp-induced_all0457"/>
</dbReference>
<dbReference type="AlphaFoldDB" id="A0A073CXW4"/>
<name>A0A073CXW4_PLAA1</name>
<gene>
    <name evidence="2" type="ORF">A19Y_4133</name>
</gene>